<dbReference type="InterPro" id="IPR001845">
    <property type="entry name" value="HTH_ArsR_DNA-bd_dom"/>
</dbReference>
<organism evidence="2 3">
    <name type="scientific">Bordetella trematum</name>
    <dbReference type="NCBI Taxonomy" id="123899"/>
    <lineage>
        <taxon>Bacteria</taxon>
        <taxon>Pseudomonadati</taxon>
        <taxon>Pseudomonadota</taxon>
        <taxon>Betaproteobacteria</taxon>
        <taxon>Burkholderiales</taxon>
        <taxon>Alcaligenaceae</taxon>
        <taxon>Bordetella</taxon>
    </lineage>
</organism>
<evidence type="ECO:0000259" key="1">
    <source>
        <dbReference type="PROSITE" id="PS50987"/>
    </source>
</evidence>
<feature type="domain" description="HTH arsR-type" evidence="1">
    <location>
        <begin position="1"/>
        <end position="94"/>
    </location>
</feature>
<dbReference type="STRING" id="123899.SAMEA3906487_03595"/>
<dbReference type="Gene3D" id="1.10.10.10">
    <property type="entry name" value="Winged helix-like DNA-binding domain superfamily/Winged helix DNA-binding domain"/>
    <property type="match status" value="1"/>
</dbReference>
<dbReference type="InterPro" id="IPR052543">
    <property type="entry name" value="HTH_Metal-responsive_Reg"/>
</dbReference>
<dbReference type="CDD" id="cd00090">
    <property type="entry name" value="HTH_ARSR"/>
    <property type="match status" value="1"/>
</dbReference>
<protein>
    <submittedName>
        <fullName evidence="2">ArsR family transcriptional regulator</fullName>
    </submittedName>
</protein>
<dbReference type="GO" id="GO:0010288">
    <property type="term" value="P:response to lead ion"/>
    <property type="evidence" value="ECO:0007669"/>
    <property type="project" value="TreeGrafter"/>
</dbReference>
<dbReference type="GO" id="GO:0097063">
    <property type="term" value="F:cadmium ion sensor activity"/>
    <property type="evidence" value="ECO:0007669"/>
    <property type="project" value="TreeGrafter"/>
</dbReference>
<dbReference type="GeneID" id="56589170"/>
<dbReference type="Proteomes" id="UP000076825">
    <property type="component" value="Chromosome 1"/>
</dbReference>
<dbReference type="SMART" id="SM00418">
    <property type="entry name" value="HTH_ARSR"/>
    <property type="match status" value="1"/>
</dbReference>
<gene>
    <name evidence="2" type="ORF">SAMEA3906487_03595</name>
</gene>
<evidence type="ECO:0000313" key="2">
    <source>
        <dbReference type="EMBL" id="SAI73281.1"/>
    </source>
</evidence>
<dbReference type="SUPFAM" id="SSF46785">
    <property type="entry name" value="Winged helix' DNA-binding domain"/>
    <property type="match status" value="1"/>
</dbReference>
<dbReference type="eggNOG" id="COG0640">
    <property type="taxonomic scope" value="Bacteria"/>
</dbReference>
<keyword evidence="3" id="KW-1185">Reference proteome</keyword>
<dbReference type="EMBL" id="LT546645">
    <property type="protein sequence ID" value="SAI73281.1"/>
    <property type="molecule type" value="Genomic_DNA"/>
</dbReference>
<dbReference type="InterPro" id="IPR011991">
    <property type="entry name" value="ArsR-like_HTH"/>
</dbReference>
<evidence type="ECO:0000313" key="3">
    <source>
        <dbReference type="Proteomes" id="UP000076825"/>
    </source>
</evidence>
<dbReference type="GO" id="GO:0003677">
    <property type="term" value="F:DNA binding"/>
    <property type="evidence" value="ECO:0007669"/>
    <property type="project" value="TreeGrafter"/>
</dbReference>
<accession>A0A157R0L2</accession>
<dbReference type="RefSeq" id="WP_033534860.1">
    <property type="nucleotide sequence ID" value="NZ_CP016340.1"/>
</dbReference>
<dbReference type="InterPro" id="IPR036390">
    <property type="entry name" value="WH_DNA-bd_sf"/>
</dbReference>
<dbReference type="PROSITE" id="PS50987">
    <property type="entry name" value="HTH_ARSR_2"/>
    <property type="match status" value="1"/>
</dbReference>
<dbReference type="GO" id="GO:0046686">
    <property type="term" value="P:response to cadmium ion"/>
    <property type="evidence" value="ECO:0007669"/>
    <property type="project" value="TreeGrafter"/>
</dbReference>
<proteinExistence type="predicted"/>
<dbReference type="AlphaFoldDB" id="A0A157R0L2"/>
<dbReference type="KEGG" id="btrm:SAMEA390648703595"/>
<name>A0A157R0L2_9BORD</name>
<dbReference type="PATRIC" id="fig|123899.6.peg.3597"/>
<dbReference type="Pfam" id="PF12840">
    <property type="entry name" value="HTH_20"/>
    <property type="match status" value="1"/>
</dbReference>
<dbReference type="PANTHER" id="PTHR39168">
    <property type="entry name" value="TRANSCRIPTIONAL REGULATOR-RELATED"/>
    <property type="match status" value="1"/>
</dbReference>
<dbReference type="OrthoDB" id="9797716at2"/>
<dbReference type="InterPro" id="IPR036388">
    <property type="entry name" value="WH-like_DNA-bd_sf"/>
</dbReference>
<sequence>MLSIADFAHTASLLGDLARASMLTALMDGRARSAAELARIAGIAPQTASAHLANLVEAGLLLREHQGRHRYHRLASPAVAHLIESLMALSSDPDAPRRKLPQCGPRDPALRYARSCYDHLAGEVAVAISDRLIALGHLELTHDGGLLTASGEQMLRTLGVDIDAARQGSQRRSGRAFCRPCLDWSERRPHLAGALGASLLRCCLEKDWLRRRPDSRVISLTPTGRQALQQAFGLALLRD</sequence>
<dbReference type="GO" id="GO:0032791">
    <property type="term" value="F:lead ion binding"/>
    <property type="evidence" value="ECO:0007669"/>
    <property type="project" value="TreeGrafter"/>
</dbReference>
<dbReference type="GO" id="GO:0003700">
    <property type="term" value="F:DNA-binding transcription factor activity"/>
    <property type="evidence" value="ECO:0007669"/>
    <property type="project" value="InterPro"/>
</dbReference>
<reference evidence="2 3" key="1">
    <citation type="submission" date="2016-04" db="EMBL/GenBank/DDBJ databases">
        <authorList>
            <consortium name="Pathogen Informatics"/>
        </authorList>
    </citation>
    <scope>NUCLEOTIDE SEQUENCE [LARGE SCALE GENOMIC DNA]</scope>
    <source>
        <strain evidence="2 3">H044680328</strain>
    </source>
</reference>
<dbReference type="PANTHER" id="PTHR39168:SF1">
    <property type="entry name" value="TRANSCRIPTIONAL REGULATORY PROTEIN"/>
    <property type="match status" value="1"/>
</dbReference>